<protein>
    <submittedName>
        <fullName evidence="1">Uncharacterized protein</fullName>
    </submittedName>
</protein>
<dbReference type="Proteomes" id="UP000004621">
    <property type="component" value="Unassembled WGS sequence"/>
</dbReference>
<evidence type="ECO:0000313" key="1">
    <source>
        <dbReference type="EMBL" id="EFC52857.1"/>
    </source>
</evidence>
<name>A0A9W5IS92_NEISU</name>
<sequence>MFTNKSCWLLFKRVYGFFVIGLGLTQPKTENQEENQGQNAGPNQQHESGYCLTQAVNRIFAFVFE</sequence>
<reference evidence="1 2" key="1">
    <citation type="submission" date="2010-01" db="EMBL/GenBank/DDBJ databases">
        <authorList>
            <person name="Weinstock G."/>
            <person name="Sodergren E."/>
            <person name="Clifton S."/>
            <person name="Fulton L."/>
            <person name="Fulton B."/>
            <person name="Courtney L."/>
            <person name="Fronick C."/>
            <person name="Harrison M."/>
            <person name="Strong C."/>
            <person name="Farmer C."/>
            <person name="Delahaunty K."/>
            <person name="Markovic C."/>
            <person name="Hall O."/>
            <person name="Minx P."/>
            <person name="Tomlinson C."/>
            <person name="Mitreva M."/>
            <person name="Nelson J."/>
            <person name="Hou S."/>
            <person name="Wollam A."/>
            <person name="Pepin K.H."/>
            <person name="Johnson M."/>
            <person name="Bhonagiri V."/>
            <person name="Nash W.E."/>
            <person name="Warren W."/>
            <person name="Chinwalla A."/>
            <person name="Mardis E.R."/>
            <person name="Wilson R.K."/>
        </authorList>
    </citation>
    <scope>NUCLEOTIDE SEQUENCE [LARGE SCALE GENOMIC DNA]</scope>
    <source>
        <strain evidence="1 2">NJ9703</strain>
    </source>
</reference>
<accession>A0A9W5IS92</accession>
<proteinExistence type="predicted"/>
<evidence type="ECO:0000313" key="2">
    <source>
        <dbReference type="Proteomes" id="UP000004621"/>
    </source>
</evidence>
<comment type="caution">
    <text evidence="1">The sequence shown here is derived from an EMBL/GenBank/DDBJ whole genome shotgun (WGS) entry which is preliminary data.</text>
</comment>
<dbReference type="EMBL" id="ACEO02000002">
    <property type="protein sequence ID" value="EFC52857.1"/>
    <property type="molecule type" value="Genomic_DNA"/>
</dbReference>
<dbReference type="AlphaFoldDB" id="A0A9W5IS92"/>
<gene>
    <name evidence="1" type="ORF">NEISUBOT_03693</name>
</gene>
<organism evidence="1 2">
    <name type="scientific">Neisseria subflava NJ9703</name>
    <dbReference type="NCBI Taxonomy" id="546268"/>
    <lineage>
        <taxon>Bacteria</taxon>
        <taxon>Pseudomonadati</taxon>
        <taxon>Pseudomonadota</taxon>
        <taxon>Betaproteobacteria</taxon>
        <taxon>Neisseriales</taxon>
        <taxon>Neisseriaceae</taxon>
        <taxon>Neisseria</taxon>
    </lineage>
</organism>